<dbReference type="InterPro" id="IPR003265">
    <property type="entry name" value="HhH-GPD_domain"/>
</dbReference>
<dbReference type="AlphaFoldDB" id="A0A0C9MS13"/>
<dbReference type="GO" id="GO:0032131">
    <property type="term" value="F:alkylated DNA binding"/>
    <property type="evidence" value="ECO:0007669"/>
    <property type="project" value="TreeGrafter"/>
</dbReference>
<dbReference type="FunFam" id="1.10.340.30:FF:000004">
    <property type="entry name" value="DNA-3-methyladenine glycosylase II"/>
    <property type="match status" value="1"/>
</dbReference>
<evidence type="ECO:0000256" key="1">
    <source>
        <dbReference type="ARBA" id="ARBA00010817"/>
    </source>
</evidence>
<dbReference type="EMBL" id="DF836401">
    <property type="protein sequence ID" value="GAN06117.1"/>
    <property type="molecule type" value="Genomic_DNA"/>
</dbReference>
<dbReference type="CDD" id="cd00056">
    <property type="entry name" value="ENDO3c"/>
    <property type="match status" value="1"/>
</dbReference>
<evidence type="ECO:0000313" key="6">
    <source>
        <dbReference type="Proteomes" id="UP000053815"/>
    </source>
</evidence>
<keyword evidence="6" id="KW-1185">Reference proteome</keyword>
<dbReference type="SMART" id="SM00478">
    <property type="entry name" value="ENDO3c"/>
    <property type="match status" value="1"/>
</dbReference>
<evidence type="ECO:0000256" key="2">
    <source>
        <dbReference type="ARBA" id="ARBA00022763"/>
    </source>
</evidence>
<evidence type="ECO:0000313" key="5">
    <source>
        <dbReference type="EMBL" id="GAN06117.1"/>
    </source>
</evidence>
<dbReference type="STRING" id="91626.A0A0C9MS13"/>
<evidence type="ECO:0000259" key="4">
    <source>
        <dbReference type="SMART" id="SM00478"/>
    </source>
</evidence>
<dbReference type="InterPro" id="IPR011257">
    <property type="entry name" value="DNA_glycosylase"/>
</dbReference>
<comment type="similarity">
    <text evidence="1">Belongs to the alkylbase DNA glycosidase AlkA family.</text>
</comment>
<dbReference type="OrthoDB" id="415889at2759"/>
<keyword evidence="2" id="KW-0227">DNA damage</keyword>
<dbReference type="Gene3D" id="1.10.340.30">
    <property type="entry name" value="Hypothetical protein, domain 2"/>
    <property type="match status" value="1"/>
</dbReference>
<keyword evidence="3" id="KW-0234">DNA repair</keyword>
<feature type="domain" description="HhH-GPD" evidence="4">
    <location>
        <begin position="145"/>
        <end position="314"/>
    </location>
</feature>
<dbReference type="GO" id="GO:0032993">
    <property type="term" value="C:protein-DNA complex"/>
    <property type="evidence" value="ECO:0007669"/>
    <property type="project" value="TreeGrafter"/>
</dbReference>
<dbReference type="GO" id="GO:0043916">
    <property type="term" value="F:DNA-7-methylguanine glycosylase activity"/>
    <property type="evidence" value="ECO:0007669"/>
    <property type="project" value="TreeGrafter"/>
</dbReference>
<dbReference type="GO" id="GO:0008725">
    <property type="term" value="F:DNA-3-methyladenine glycosylase activity"/>
    <property type="evidence" value="ECO:0007669"/>
    <property type="project" value="TreeGrafter"/>
</dbReference>
<dbReference type="Pfam" id="PF00730">
    <property type="entry name" value="HhH-GPD"/>
    <property type="match status" value="1"/>
</dbReference>
<sequence length="326" mass="36969">MSGATATIRKSGRLASKTTIPYKEKKISKISKARISKKVVVQKVKEKTEKTKADKIKVEKIKVEKIKVEKIKVEKKAKIPAFSNVPSASHVLSDGDHLEKAIAHFKQHDPKLASYLNKDTIENFRKRIARKRGVDPFRTLASGIIYQQIHGKAAASIEARFIKLFDASDTPKYPSPDDVLSKSIEELKTAGLSARKAEYIQCLAQKFNDKTITPENFVCMTDEEIGEQLIQVKGIGQHRVQWTVDMFLMQELGHSDIMPLGDLGVRRGVAQHFNLTMPSDKKKVFPLPHHMVELTDIWRPYRTLGSWLMWRLLDIKVTGDVIEEDV</sequence>
<evidence type="ECO:0000256" key="3">
    <source>
        <dbReference type="ARBA" id="ARBA00023204"/>
    </source>
</evidence>
<organism evidence="5">
    <name type="scientific">Mucor ambiguus</name>
    <dbReference type="NCBI Taxonomy" id="91626"/>
    <lineage>
        <taxon>Eukaryota</taxon>
        <taxon>Fungi</taxon>
        <taxon>Fungi incertae sedis</taxon>
        <taxon>Mucoromycota</taxon>
        <taxon>Mucoromycotina</taxon>
        <taxon>Mucoromycetes</taxon>
        <taxon>Mucorales</taxon>
        <taxon>Mucorineae</taxon>
        <taxon>Mucoraceae</taxon>
        <taxon>Mucor</taxon>
    </lineage>
</organism>
<name>A0A0C9MS13_9FUNG</name>
<reference evidence="5" key="1">
    <citation type="submission" date="2014-09" db="EMBL/GenBank/DDBJ databases">
        <title>Draft genome sequence of an oleaginous Mucoromycotina fungus Mucor ambiguus NBRC6742.</title>
        <authorList>
            <person name="Takeda I."/>
            <person name="Yamane N."/>
            <person name="Morita T."/>
            <person name="Tamano K."/>
            <person name="Machida M."/>
            <person name="Baker S."/>
            <person name="Koike H."/>
        </authorList>
    </citation>
    <scope>NUCLEOTIDE SEQUENCE</scope>
    <source>
        <strain evidence="5">NBRC 6742</strain>
    </source>
</reference>
<gene>
    <name evidence="5" type="ORF">MAM1_0112c05594</name>
</gene>
<dbReference type="GO" id="GO:0006307">
    <property type="term" value="P:DNA alkylation repair"/>
    <property type="evidence" value="ECO:0007669"/>
    <property type="project" value="TreeGrafter"/>
</dbReference>
<proteinExistence type="inferred from homology"/>
<dbReference type="PANTHER" id="PTHR43003">
    <property type="entry name" value="DNA-3-METHYLADENINE GLYCOSYLASE"/>
    <property type="match status" value="1"/>
</dbReference>
<dbReference type="GO" id="GO:0005634">
    <property type="term" value="C:nucleus"/>
    <property type="evidence" value="ECO:0007669"/>
    <property type="project" value="TreeGrafter"/>
</dbReference>
<dbReference type="Gene3D" id="1.10.1670.40">
    <property type="match status" value="1"/>
</dbReference>
<protein>
    <submittedName>
        <fullName evidence="5">HhH-GPD base excision DNA repair family protein</fullName>
    </submittedName>
</protein>
<accession>A0A0C9MS13</accession>
<dbReference type="InterPro" id="IPR051912">
    <property type="entry name" value="Alkylbase_DNA_Glycosylase/TA"/>
</dbReference>
<dbReference type="SUPFAM" id="SSF48150">
    <property type="entry name" value="DNA-glycosylase"/>
    <property type="match status" value="1"/>
</dbReference>
<dbReference type="Proteomes" id="UP000053815">
    <property type="component" value="Unassembled WGS sequence"/>
</dbReference>
<dbReference type="GO" id="GO:0006285">
    <property type="term" value="P:base-excision repair, AP site formation"/>
    <property type="evidence" value="ECO:0007669"/>
    <property type="project" value="UniProtKB-ARBA"/>
</dbReference>
<dbReference type="PANTHER" id="PTHR43003:SF5">
    <property type="entry name" value="DNA-3-METHYLADENINE GLYCOSYLASE"/>
    <property type="match status" value="1"/>
</dbReference>